<gene>
    <name evidence="14" type="primary">LOC109475310</name>
</gene>
<evidence type="ECO:0000256" key="11">
    <source>
        <dbReference type="SAM" id="MobiDB-lite"/>
    </source>
</evidence>
<dbReference type="SUPFAM" id="SSF56112">
    <property type="entry name" value="Protein kinase-like (PK-like)"/>
    <property type="match status" value="1"/>
</dbReference>
<keyword evidence="6 9" id="KW-0067">ATP-binding</keyword>
<evidence type="ECO:0000256" key="10">
    <source>
        <dbReference type="RuleBase" id="RU000304"/>
    </source>
</evidence>
<dbReference type="PANTHER" id="PTHR44329">
    <property type="entry name" value="SERINE/THREONINE-PROTEIN KINASE TNNI3K-RELATED"/>
    <property type="match status" value="1"/>
</dbReference>
<evidence type="ECO:0000256" key="2">
    <source>
        <dbReference type="ARBA" id="ARBA00022527"/>
    </source>
</evidence>
<evidence type="ECO:0000313" key="13">
    <source>
        <dbReference type="Proteomes" id="UP000515135"/>
    </source>
</evidence>
<dbReference type="GO" id="GO:0004674">
    <property type="term" value="F:protein serine/threonine kinase activity"/>
    <property type="evidence" value="ECO:0007669"/>
    <property type="project" value="UniProtKB-KW"/>
</dbReference>
<dbReference type="KEGG" id="bbel:109475310"/>
<feature type="region of interest" description="Disordered" evidence="11">
    <location>
        <begin position="35"/>
        <end position="54"/>
    </location>
</feature>
<evidence type="ECO:0000259" key="12">
    <source>
        <dbReference type="PROSITE" id="PS50011"/>
    </source>
</evidence>
<dbReference type="PROSITE" id="PS50011">
    <property type="entry name" value="PROTEIN_KINASE_DOM"/>
    <property type="match status" value="1"/>
</dbReference>
<sequence>MAGTRALRTARKLLLAAAHLVEKQRLLLRLTLAMGCTPKKPTPSPSQARRFSKKVREWAAFSKNSSDSVGRRDSTSDSGANNNNGSVSERSGPDGKATGVPCCRVVPFKESRDVARCSVSEEDLHRGQTIGNGGFGTVYEGRYGGKRVAVKVLDRCRHNLPAAVQSFKAELCVLDLRHPNIVRTLAVSSSTLKDNTFIVMEHAGEKNLQQVISDPEEPLYIRRRLRFALDISKALDYSHKHNIAHLDLKPANVMVTREDRCKLGDFGCCQVVDGETGRVSPTERSHLTGTFAYRAPELMRGEPPTTRADIYSYGITLWQMRAREHPYTGENPHVVIFGVVANNVRPAFPEKDCDEDASVLEGWYRRHASRCWNAQPTHRPSAAEVVEVLEEKLYALRTDRNESISC</sequence>
<dbReference type="Proteomes" id="UP000515135">
    <property type="component" value="Unplaced"/>
</dbReference>
<dbReference type="PANTHER" id="PTHR44329:SF285">
    <property type="entry name" value="V-MOS MOLONEY MURINE SARCOMA VIRAL ONCO HOMOLOG"/>
    <property type="match status" value="1"/>
</dbReference>
<dbReference type="GeneID" id="109475310"/>
<dbReference type="InterPro" id="IPR051681">
    <property type="entry name" value="Ser/Thr_Kinases-Pseudokinases"/>
</dbReference>
<evidence type="ECO:0000256" key="5">
    <source>
        <dbReference type="ARBA" id="ARBA00022777"/>
    </source>
</evidence>
<evidence type="ECO:0000256" key="8">
    <source>
        <dbReference type="ARBA" id="ARBA00048679"/>
    </source>
</evidence>
<protein>
    <recommendedName>
        <fullName evidence="1">non-specific serine/threonine protein kinase</fullName>
        <ecNumber evidence="1">2.7.11.1</ecNumber>
    </recommendedName>
</protein>
<dbReference type="AlphaFoldDB" id="A0A6P4YPP6"/>
<dbReference type="SMART" id="SM00220">
    <property type="entry name" value="S_TKc"/>
    <property type="match status" value="1"/>
</dbReference>
<organism evidence="13 14">
    <name type="scientific">Branchiostoma belcheri</name>
    <name type="common">Amphioxus</name>
    <dbReference type="NCBI Taxonomy" id="7741"/>
    <lineage>
        <taxon>Eukaryota</taxon>
        <taxon>Metazoa</taxon>
        <taxon>Chordata</taxon>
        <taxon>Cephalochordata</taxon>
        <taxon>Leptocardii</taxon>
        <taxon>Amphioxiformes</taxon>
        <taxon>Branchiostomatidae</taxon>
        <taxon>Branchiostoma</taxon>
    </lineage>
</organism>
<evidence type="ECO:0000256" key="1">
    <source>
        <dbReference type="ARBA" id="ARBA00012513"/>
    </source>
</evidence>
<dbReference type="Pfam" id="PF00069">
    <property type="entry name" value="Pkinase"/>
    <property type="match status" value="1"/>
</dbReference>
<dbReference type="GO" id="GO:0005524">
    <property type="term" value="F:ATP binding"/>
    <property type="evidence" value="ECO:0007669"/>
    <property type="project" value="UniProtKB-UniRule"/>
</dbReference>
<dbReference type="OrthoDB" id="4062651at2759"/>
<evidence type="ECO:0000256" key="6">
    <source>
        <dbReference type="ARBA" id="ARBA00022840"/>
    </source>
</evidence>
<keyword evidence="2 10" id="KW-0723">Serine/threonine-protein kinase</keyword>
<dbReference type="InterPro" id="IPR008271">
    <property type="entry name" value="Ser/Thr_kinase_AS"/>
</dbReference>
<name>A0A6P4YPP6_BRABE</name>
<feature type="domain" description="Protein kinase" evidence="12">
    <location>
        <begin position="124"/>
        <end position="393"/>
    </location>
</feature>
<dbReference type="RefSeq" id="XP_019631485.1">
    <property type="nucleotide sequence ID" value="XM_019775926.1"/>
</dbReference>
<keyword evidence="5" id="KW-0418">Kinase</keyword>
<evidence type="ECO:0000256" key="7">
    <source>
        <dbReference type="ARBA" id="ARBA00047899"/>
    </source>
</evidence>
<dbReference type="Gene3D" id="3.30.200.20">
    <property type="entry name" value="Phosphorylase Kinase, domain 1"/>
    <property type="match status" value="1"/>
</dbReference>
<reference evidence="14" key="1">
    <citation type="submission" date="2025-08" db="UniProtKB">
        <authorList>
            <consortium name="RefSeq"/>
        </authorList>
    </citation>
    <scope>IDENTIFICATION</scope>
    <source>
        <tissue evidence="14">Gonad</tissue>
    </source>
</reference>
<evidence type="ECO:0000256" key="4">
    <source>
        <dbReference type="ARBA" id="ARBA00022741"/>
    </source>
</evidence>
<dbReference type="EC" id="2.7.11.1" evidence="1"/>
<keyword evidence="4 9" id="KW-0547">Nucleotide-binding</keyword>
<keyword evidence="3" id="KW-0808">Transferase</keyword>
<comment type="catalytic activity">
    <reaction evidence="8">
        <text>L-seryl-[protein] + ATP = O-phospho-L-seryl-[protein] + ADP + H(+)</text>
        <dbReference type="Rhea" id="RHEA:17989"/>
        <dbReference type="Rhea" id="RHEA-COMP:9863"/>
        <dbReference type="Rhea" id="RHEA-COMP:11604"/>
        <dbReference type="ChEBI" id="CHEBI:15378"/>
        <dbReference type="ChEBI" id="CHEBI:29999"/>
        <dbReference type="ChEBI" id="CHEBI:30616"/>
        <dbReference type="ChEBI" id="CHEBI:83421"/>
        <dbReference type="ChEBI" id="CHEBI:456216"/>
        <dbReference type="EC" id="2.7.11.1"/>
    </reaction>
</comment>
<accession>A0A6P4YPP6</accession>
<evidence type="ECO:0000313" key="14">
    <source>
        <dbReference type="RefSeq" id="XP_019631485.1"/>
    </source>
</evidence>
<dbReference type="Gene3D" id="1.10.510.10">
    <property type="entry name" value="Transferase(Phosphotransferase) domain 1"/>
    <property type="match status" value="1"/>
</dbReference>
<dbReference type="PROSITE" id="PS00107">
    <property type="entry name" value="PROTEIN_KINASE_ATP"/>
    <property type="match status" value="1"/>
</dbReference>
<evidence type="ECO:0000256" key="9">
    <source>
        <dbReference type="PROSITE-ProRule" id="PRU10141"/>
    </source>
</evidence>
<keyword evidence="13" id="KW-1185">Reference proteome</keyword>
<feature type="compositionally biased region" description="Polar residues" evidence="11">
    <location>
        <begin position="76"/>
        <end position="89"/>
    </location>
</feature>
<comment type="catalytic activity">
    <reaction evidence="7">
        <text>L-threonyl-[protein] + ATP = O-phospho-L-threonyl-[protein] + ADP + H(+)</text>
        <dbReference type="Rhea" id="RHEA:46608"/>
        <dbReference type="Rhea" id="RHEA-COMP:11060"/>
        <dbReference type="Rhea" id="RHEA-COMP:11605"/>
        <dbReference type="ChEBI" id="CHEBI:15378"/>
        <dbReference type="ChEBI" id="CHEBI:30013"/>
        <dbReference type="ChEBI" id="CHEBI:30616"/>
        <dbReference type="ChEBI" id="CHEBI:61977"/>
        <dbReference type="ChEBI" id="CHEBI:456216"/>
        <dbReference type="EC" id="2.7.11.1"/>
    </reaction>
</comment>
<dbReference type="InterPro" id="IPR000719">
    <property type="entry name" value="Prot_kinase_dom"/>
</dbReference>
<comment type="similarity">
    <text evidence="10">Belongs to the protein kinase superfamily.</text>
</comment>
<feature type="region of interest" description="Disordered" evidence="11">
    <location>
        <begin position="60"/>
        <end position="97"/>
    </location>
</feature>
<dbReference type="InterPro" id="IPR017441">
    <property type="entry name" value="Protein_kinase_ATP_BS"/>
</dbReference>
<dbReference type="PROSITE" id="PS00108">
    <property type="entry name" value="PROTEIN_KINASE_ST"/>
    <property type="match status" value="1"/>
</dbReference>
<feature type="binding site" evidence="9">
    <location>
        <position position="151"/>
    </location>
    <ligand>
        <name>ATP</name>
        <dbReference type="ChEBI" id="CHEBI:30616"/>
    </ligand>
</feature>
<dbReference type="InterPro" id="IPR011009">
    <property type="entry name" value="Kinase-like_dom_sf"/>
</dbReference>
<evidence type="ECO:0000256" key="3">
    <source>
        <dbReference type="ARBA" id="ARBA00022679"/>
    </source>
</evidence>
<proteinExistence type="inferred from homology"/>